<feature type="transmembrane region" description="Helical" evidence="7">
    <location>
        <begin position="85"/>
        <end position="103"/>
    </location>
</feature>
<feature type="transmembrane region" description="Helical" evidence="7">
    <location>
        <begin position="288"/>
        <end position="305"/>
    </location>
</feature>
<feature type="domain" description="Major facilitator superfamily (MFS) profile" evidence="8">
    <location>
        <begin position="215"/>
        <end position="401"/>
    </location>
</feature>
<evidence type="ECO:0000313" key="9">
    <source>
        <dbReference type="EMBL" id="PJR13432.1"/>
    </source>
</evidence>
<dbReference type="InterPro" id="IPR020846">
    <property type="entry name" value="MFS_dom"/>
</dbReference>
<dbReference type="PANTHER" id="PTHR23517:SF3">
    <property type="entry name" value="INTEGRAL MEMBRANE TRANSPORT PROTEIN"/>
    <property type="match status" value="1"/>
</dbReference>
<accession>A0A2J0YYT8</accession>
<gene>
    <name evidence="9" type="ORF">CEJ86_22105</name>
</gene>
<evidence type="ECO:0000256" key="4">
    <source>
        <dbReference type="ARBA" id="ARBA00022692"/>
    </source>
</evidence>
<keyword evidence="5 7" id="KW-1133">Transmembrane helix</keyword>
<feature type="transmembrane region" description="Helical" evidence="7">
    <location>
        <begin position="363"/>
        <end position="391"/>
    </location>
</feature>
<protein>
    <recommendedName>
        <fullName evidence="8">Major facilitator superfamily (MFS) profile domain-containing protein</fullName>
    </recommendedName>
</protein>
<organism evidence="9 10">
    <name type="scientific">Rhizobium meliloti</name>
    <name type="common">Ensifer meliloti</name>
    <name type="synonym">Sinorhizobium meliloti</name>
    <dbReference type="NCBI Taxonomy" id="382"/>
    <lineage>
        <taxon>Bacteria</taxon>
        <taxon>Pseudomonadati</taxon>
        <taxon>Pseudomonadota</taxon>
        <taxon>Alphaproteobacteria</taxon>
        <taxon>Hyphomicrobiales</taxon>
        <taxon>Rhizobiaceae</taxon>
        <taxon>Sinorhizobium/Ensifer group</taxon>
        <taxon>Sinorhizobium</taxon>
    </lineage>
</organism>
<evidence type="ECO:0000313" key="10">
    <source>
        <dbReference type="Proteomes" id="UP000231987"/>
    </source>
</evidence>
<feature type="transmembrane region" description="Helical" evidence="7">
    <location>
        <begin position="109"/>
        <end position="132"/>
    </location>
</feature>
<name>A0A2J0YYT8_RHIML</name>
<evidence type="ECO:0000256" key="3">
    <source>
        <dbReference type="ARBA" id="ARBA00022475"/>
    </source>
</evidence>
<dbReference type="AlphaFoldDB" id="A0A2J0YYT8"/>
<evidence type="ECO:0000256" key="6">
    <source>
        <dbReference type="ARBA" id="ARBA00023136"/>
    </source>
</evidence>
<feature type="transmembrane region" description="Helical" evidence="7">
    <location>
        <begin position="178"/>
        <end position="196"/>
    </location>
</feature>
<dbReference type="GO" id="GO:0022857">
    <property type="term" value="F:transmembrane transporter activity"/>
    <property type="evidence" value="ECO:0007669"/>
    <property type="project" value="InterPro"/>
</dbReference>
<evidence type="ECO:0000256" key="5">
    <source>
        <dbReference type="ARBA" id="ARBA00022989"/>
    </source>
</evidence>
<dbReference type="InterPro" id="IPR050171">
    <property type="entry name" value="MFS_Transporters"/>
</dbReference>
<dbReference type="InterPro" id="IPR036259">
    <property type="entry name" value="MFS_trans_sf"/>
</dbReference>
<comment type="subcellular location">
    <subcellularLocation>
        <location evidence="1">Cell membrane</location>
        <topology evidence="1">Multi-pass membrane protein</topology>
    </subcellularLocation>
</comment>
<keyword evidence="6 7" id="KW-0472">Membrane</keyword>
<keyword evidence="2" id="KW-0813">Transport</keyword>
<dbReference type="InterPro" id="IPR005828">
    <property type="entry name" value="MFS_sugar_transport-like"/>
</dbReference>
<dbReference type="Proteomes" id="UP000231987">
    <property type="component" value="Unassembled WGS sequence"/>
</dbReference>
<proteinExistence type="predicted"/>
<feature type="transmembrane region" description="Helical" evidence="7">
    <location>
        <begin position="223"/>
        <end position="246"/>
    </location>
</feature>
<dbReference type="Pfam" id="PF07690">
    <property type="entry name" value="MFS_1"/>
    <property type="match status" value="1"/>
</dbReference>
<dbReference type="Pfam" id="PF00083">
    <property type="entry name" value="Sugar_tr"/>
    <property type="match status" value="1"/>
</dbReference>
<reference evidence="9 10" key="1">
    <citation type="submission" date="2017-06" db="EMBL/GenBank/DDBJ databases">
        <title>Ensifer strains isolated from leguminous trees and herbs display diverse denitrification phenotypes with some acting as strong N2O sinks.</title>
        <authorList>
            <person name="Woliy K."/>
            <person name="Mania D."/>
            <person name="Bakken L.R."/>
            <person name="Frostegard A."/>
        </authorList>
    </citation>
    <scope>NUCLEOTIDE SEQUENCE [LARGE SCALE GENOMIC DNA]</scope>
    <source>
        <strain evidence="9 10">AC50a</strain>
    </source>
</reference>
<dbReference type="Gene3D" id="1.20.1250.20">
    <property type="entry name" value="MFS general substrate transporter like domains"/>
    <property type="match status" value="1"/>
</dbReference>
<feature type="transmembrane region" description="Helical" evidence="7">
    <location>
        <begin position="252"/>
        <end position="276"/>
    </location>
</feature>
<keyword evidence="4 7" id="KW-0812">Transmembrane</keyword>
<dbReference type="InterPro" id="IPR011701">
    <property type="entry name" value="MFS"/>
</dbReference>
<dbReference type="SUPFAM" id="SSF103473">
    <property type="entry name" value="MFS general substrate transporter"/>
    <property type="match status" value="1"/>
</dbReference>
<dbReference type="GO" id="GO:0005886">
    <property type="term" value="C:plasma membrane"/>
    <property type="evidence" value="ECO:0007669"/>
    <property type="project" value="UniProtKB-SubCell"/>
</dbReference>
<dbReference type="EMBL" id="NJGD01000010">
    <property type="protein sequence ID" value="PJR13432.1"/>
    <property type="molecule type" value="Genomic_DNA"/>
</dbReference>
<evidence type="ECO:0000256" key="1">
    <source>
        <dbReference type="ARBA" id="ARBA00004651"/>
    </source>
</evidence>
<feature type="transmembrane region" description="Helical" evidence="7">
    <location>
        <begin position="20"/>
        <end position="41"/>
    </location>
</feature>
<comment type="caution">
    <text evidence="9">The sequence shown here is derived from an EMBL/GenBank/DDBJ whole genome shotgun (WGS) entry which is preliminary data.</text>
</comment>
<keyword evidence="3" id="KW-1003">Cell membrane</keyword>
<dbReference type="PROSITE" id="PS50850">
    <property type="entry name" value="MFS"/>
    <property type="match status" value="1"/>
</dbReference>
<feature type="transmembrane region" description="Helical" evidence="7">
    <location>
        <begin position="144"/>
        <end position="166"/>
    </location>
</feature>
<evidence type="ECO:0000256" key="7">
    <source>
        <dbReference type="SAM" id="Phobius"/>
    </source>
</evidence>
<feature type="transmembrane region" description="Helical" evidence="7">
    <location>
        <begin position="311"/>
        <end position="334"/>
    </location>
</feature>
<evidence type="ECO:0000259" key="8">
    <source>
        <dbReference type="PROSITE" id="PS50850"/>
    </source>
</evidence>
<sequence>MPFRAKVMTDKPQSIWSTWFVLLLCHCLLLHALVLMLRVAATYQAISIGLDGFRIGVIGGAFGVLPALIGLHLGGIIERLGEVPSFVLGGGMSLAAALLFHFLGDTLTLLMVASVVLGLGQFVCVVTEHNAIARMFAGYGRDTAFGYLTVAVSLAQAAGPVIVWVYGRDALIPDTGGLFVAGVVLAGLLLLIGVVIRPPGHRYEPSGHGALGTLRVLLTTRGFLLSTMAALVIFAAMDLLALYLPLYGAERGIGAGIIALLLSVRAIASMISRLMFGPLLQLFGRAKLLVTSMLLAGTSIGLLPISDQPAVLGMLMFAAGLGLGFGAPLTLSWISEIAPRTMRASALSLRLAFNRAGQASLPVLVGLAAASLGAAGVLFATSATLVAAAAVSGRHFGIKFR</sequence>
<evidence type="ECO:0000256" key="2">
    <source>
        <dbReference type="ARBA" id="ARBA00022448"/>
    </source>
</evidence>
<dbReference type="PANTHER" id="PTHR23517">
    <property type="entry name" value="RESISTANCE PROTEIN MDTM, PUTATIVE-RELATED-RELATED"/>
    <property type="match status" value="1"/>
</dbReference>
<feature type="transmembrane region" description="Helical" evidence="7">
    <location>
        <begin position="53"/>
        <end position="73"/>
    </location>
</feature>